<protein>
    <recommendedName>
        <fullName evidence="3">RING-type E3 ubiquitin transferase</fullName>
        <ecNumber evidence="3">2.3.2.27</ecNumber>
    </recommendedName>
</protein>
<evidence type="ECO:0000313" key="14">
    <source>
        <dbReference type="EMBL" id="KAK8956475.1"/>
    </source>
</evidence>
<evidence type="ECO:0000256" key="5">
    <source>
        <dbReference type="ARBA" id="ARBA00022692"/>
    </source>
</evidence>
<evidence type="ECO:0000256" key="8">
    <source>
        <dbReference type="ARBA" id="ARBA00022786"/>
    </source>
</evidence>
<feature type="region of interest" description="Disordered" evidence="12">
    <location>
        <begin position="20"/>
        <end position="43"/>
    </location>
</feature>
<feature type="transmembrane region" description="Helical" evidence="13">
    <location>
        <begin position="236"/>
        <end position="265"/>
    </location>
</feature>
<comment type="caution">
    <text evidence="14">The sequence shown here is derived from an EMBL/GenBank/DDBJ whole genome shotgun (WGS) entry which is preliminary data.</text>
</comment>
<feature type="region of interest" description="Disordered" evidence="12">
    <location>
        <begin position="147"/>
        <end position="193"/>
    </location>
</feature>
<feature type="compositionally biased region" description="Low complexity" evidence="12">
    <location>
        <begin position="161"/>
        <end position="172"/>
    </location>
</feature>
<keyword evidence="4" id="KW-0808">Transferase</keyword>
<dbReference type="EC" id="2.3.2.27" evidence="3"/>
<reference evidence="14 15" key="1">
    <citation type="journal article" date="2022" name="Nat. Plants">
        <title>Genomes of leafy and leafless Platanthera orchids illuminate the evolution of mycoheterotrophy.</title>
        <authorList>
            <person name="Li M.H."/>
            <person name="Liu K.W."/>
            <person name="Li Z."/>
            <person name="Lu H.C."/>
            <person name="Ye Q.L."/>
            <person name="Zhang D."/>
            <person name="Wang J.Y."/>
            <person name="Li Y.F."/>
            <person name="Zhong Z.M."/>
            <person name="Liu X."/>
            <person name="Yu X."/>
            <person name="Liu D.K."/>
            <person name="Tu X.D."/>
            <person name="Liu B."/>
            <person name="Hao Y."/>
            <person name="Liao X.Y."/>
            <person name="Jiang Y.T."/>
            <person name="Sun W.H."/>
            <person name="Chen J."/>
            <person name="Chen Y.Q."/>
            <person name="Ai Y."/>
            <person name="Zhai J.W."/>
            <person name="Wu S.S."/>
            <person name="Zhou Z."/>
            <person name="Hsiao Y.Y."/>
            <person name="Wu W.L."/>
            <person name="Chen Y.Y."/>
            <person name="Lin Y.F."/>
            <person name="Hsu J.L."/>
            <person name="Li C.Y."/>
            <person name="Wang Z.W."/>
            <person name="Zhao X."/>
            <person name="Zhong W.Y."/>
            <person name="Ma X.K."/>
            <person name="Ma L."/>
            <person name="Huang J."/>
            <person name="Chen G.Z."/>
            <person name="Huang M.Z."/>
            <person name="Huang L."/>
            <person name="Peng D.H."/>
            <person name="Luo Y.B."/>
            <person name="Zou S.Q."/>
            <person name="Chen S.P."/>
            <person name="Lan S."/>
            <person name="Tsai W.C."/>
            <person name="Van de Peer Y."/>
            <person name="Liu Z.J."/>
        </authorList>
    </citation>
    <scope>NUCLEOTIDE SEQUENCE [LARGE SCALE GENOMIC DNA]</scope>
    <source>
        <strain evidence="14">Lor288</strain>
    </source>
</reference>
<evidence type="ECO:0000256" key="6">
    <source>
        <dbReference type="ARBA" id="ARBA00022723"/>
    </source>
</evidence>
<evidence type="ECO:0000256" key="2">
    <source>
        <dbReference type="ARBA" id="ARBA00004141"/>
    </source>
</evidence>
<proteinExistence type="predicted"/>
<keyword evidence="7" id="KW-0863">Zinc-finger</keyword>
<dbReference type="PANTHER" id="PTHR45977">
    <property type="entry name" value="TARGET OF ERK KINASE MPK-1"/>
    <property type="match status" value="1"/>
</dbReference>
<evidence type="ECO:0000256" key="4">
    <source>
        <dbReference type="ARBA" id="ARBA00022679"/>
    </source>
</evidence>
<evidence type="ECO:0000256" key="12">
    <source>
        <dbReference type="SAM" id="MobiDB-lite"/>
    </source>
</evidence>
<evidence type="ECO:0000256" key="11">
    <source>
        <dbReference type="ARBA" id="ARBA00023136"/>
    </source>
</evidence>
<accession>A0ABR2M2Z6</accession>
<keyword evidence="10 13" id="KW-1133">Transmembrane helix</keyword>
<comment type="subcellular location">
    <subcellularLocation>
        <location evidence="2">Membrane</location>
        <topology evidence="2">Multi-pass membrane protein</topology>
    </subcellularLocation>
</comment>
<dbReference type="Proteomes" id="UP001412067">
    <property type="component" value="Unassembled WGS sequence"/>
</dbReference>
<feature type="transmembrane region" description="Helical" evidence="13">
    <location>
        <begin position="85"/>
        <end position="106"/>
    </location>
</feature>
<gene>
    <name evidence="14" type="ORF">KSP40_PGU010856</name>
</gene>
<evidence type="ECO:0000256" key="9">
    <source>
        <dbReference type="ARBA" id="ARBA00022833"/>
    </source>
</evidence>
<organism evidence="14 15">
    <name type="scientific">Platanthera guangdongensis</name>
    <dbReference type="NCBI Taxonomy" id="2320717"/>
    <lineage>
        <taxon>Eukaryota</taxon>
        <taxon>Viridiplantae</taxon>
        <taxon>Streptophyta</taxon>
        <taxon>Embryophyta</taxon>
        <taxon>Tracheophyta</taxon>
        <taxon>Spermatophyta</taxon>
        <taxon>Magnoliopsida</taxon>
        <taxon>Liliopsida</taxon>
        <taxon>Asparagales</taxon>
        <taxon>Orchidaceae</taxon>
        <taxon>Orchidoideae</taxon>
        <taxon>Orchideae</taxon>
        <taxon>Orchidinae</taxon>
        <taxon>Platanthera</taxon>
    </lineage>
</organism>
<keyword evidence="11 13" id="KW-0472">Membrane</keyword>
<keyword evidence="9" id="KW-0862">Zinc</keyword>
<evidence type="ECO:0000313" key="15">
    <source>
        <dbReference type="Proteomes" id="UP001412067"/>
    </source>
</evidence>
<keyword evidence="5 13" id="KW-0812">Transmembrane</keyword>
<evidence type="ECO:0000256" key="10">
    <source>
        <dbReference type="ARBA" id="ARBA00022989"/>
    </source>
</evidence>
<dbReference type="PANTHER" id="PTHR45977:SF28">
    <property type="entry name" value="OS02G0674700 PROTEIN"/>
    <property type="match status" value="1"/>
</dbReference>
<evidence type="ECO:0000256" key="13">
    <source>
        <dbReference type="SAM" id="Phobius"/>
    </source>
</evidence>
<feature type="transmembrane region" description="Helical" evidence="13">
    <location>
        <begin position="212"/>
        <end position="229"/>
    </location>
</feature>
<sequence length="388" mass="42760">MSATRAPNAITAAAIDSAPLLVPRSGGGDEQSRRSSPRPSLSAAARFLRRASSRRLLREPSMLVREAATEQLEERQSDWANSRPVVFLDILWNLAFVGVAAVILIMSTKEKPTMPLRVWIVGYALQCDLHVLCVCLEYRRRHPQGQADLGLEDDGTGNQEGRSQGSSGPSSPRDLEEGGAVGTNYNHEQSQTEDENHSIAKLLESANTMFSFIWWIIGFYWVSAGGQALTRESPQLYWLCIVFLAFDVFFVVFCVAVACIIGIAVCCCLPCIIAILYAVADQEGASEDDIHRLPKFKFQRAVDVEKKNEIQRSCGGIMSECGNPQNEVHLSSENAKLALFGAMQECCICLSAYEDGVELATTSLRPPFPLRLRRQVAAHQCHLPSLQV</sequence>
<name>A0ABR2M2Z6_9ASPA</name>
<evidence type="ECO:0000256" key="7">
    <source>
        <dbReference type="ARBA" id="ARBA00022771"/>
    </source>
</evidence>
<keyword evidence="8" id="KW-0833">Ubl conjugation pathway</keyword>
<comment type="catalytic activity">
    <reaction evidence="1">
        <text>S-ubiquitinyl-[E2 ubiquitin-conjugating enzyme]-L-cysteine + [acceptor protein]-L-lysine = [E2 ubiquitin-conjugating enzyme]-L-cysteine + N(6)-ubiquitinyl-[acceptor protein]-L-lysine.</text>
        <dbReference type="EC" id="2.3.2.27"/>
    </reaction>
</comment>
<evidence type="ECO:0000256" key="3">
    <source>
        <dbReference type="ARBA" id="ARBA00012483"/>
    </source>
</evidence>
<keyword evidence="6" id="KW-0479">Metal-binding</keyword>
<keyword evidence="15" id="KW-1185">Reference proteome</keyword>
<evidence type="ECO:0000256" key="1">
    <source>
        <dbReference type="ARBA" id="ARBA00000900"/>
    </source>
</evidence>
<dbReference type="EMBL" id="JBBWWR010000013">
    <property type="protein sequence ID" value="KAK8956475.1"/>
    <property type="molecule type" value="Genomic_DNA"/>
</dbReference>